<reference evidence="3" key="1">
    <citation type="submission" date="2021-04" db="EMBL/GenBank/DDBJ databases">
        <title>Phylogenetic analysis of Acidobacteriaceae.</title>
        <authorList>
            <person name="Qiu L."/>
            <person name="Zhang Q."/>
        </authorList>
    </citation>
    <scope>NUCLEOTIDE SEQUENCE</scope>
    <source>
        <strain evidence="3">DSM 25168</strain>
    </source>
</reference>
<dbReference type="EMBL" id="CP093313">
    <property type="protein sequence ID" value="UWZ83209.1"/>
    <property type="molecule type" value="Genomic_DNA"/>
</dbReference>
<proteinExistence type="predicted"/>
<organism evidence="3 4">
    <name type="scientific">Occallatibacter riparius</name>
    <dbReference type="NCBI Taxonomy" id="1002689"/>
    <lineage>
        <taxon>Bacteria</taxon>
        <taxon>Pseudomonadati</taxon>
        <taxon>Acidobacteriota</taxon>
        <taxon>Terriglobia</taxon>
        <taxon>Terriglobales</taxon>
        <taxon>Acidobacteriaceae</taxon>
        <taxon>Occallatibacter</taxon>
    </lineage>
</organism>
<feature type="chain" id="PRO_5039916117" description="Sel1 repeat family protein" evidence="2">
    <location>
        <begin position="26"/>
        <end position="442"/>
    </location>
</feature>
<feature type="signal peptide" evidence="2">
    <location>
        <begin position="1"/>
        <end position="25"/>
    </location>
</feature>
<evidence type="ECO:0000313" key="3">
    <source>
        <dbReference type="EMBL" id="UWZ83209.1"/>
    </source>
</evidence>
<evidence type="ECO:0000313" key="4">
    <source>
        <dbReference type="Proteomes" id="UP001059380"/>
    </source>
</evidence>
<protein>
    <recommendedName>
        <fullName evidence="5">Sel1 repeat family protein</fullName>
    </recommendedName>
</protein>
<evidence type="ECO:0008006" key="5">
    <source>
        <dbReference type="Google" id="ProtNLM"/>
    </source>
</evidence>
<sequence length="442" mass="47901">MKKLVIASVMALASLSLAPAPKVYAQDISIKDPAEYNAFQMFSSQNDPKQKVAAGESFLKQYPQSQVKNLVLDQMIDASQAAQDQASVVKYAGELLQVDPNNLKAILYSVVIKKQQCSAANGSDQATCDDAAAMAQKGLALQKPAAMAQPEWDKLTHAAFPIFHSAIALDDTVKKDSKAAQQEYTTELKSYSEDEAKSTGLNDTLLLAQAYAQPGSSQDLKQAIWFFARVWALAPAQYKAQIEPKLEYYYKKYHGGLDGLDEIKAKAATSVFPTADYNPPPAKSPQEQIHDLIASTPNLDTLALSDKETILGVGSKEDADKMWAVLQGKQTQVPGIVISATADQVQVAVTEDAKASKQADFIVNLKKPLTEAEQKIVQPGFEFKSAPDAMLVGTYDTYKQLPATDTTSASAQVVLKDGEFVPAEKKKATPAHHAPAARRPRH</sequence>
<keyword evidence="4" id="KW-1185">Reference proteome</keyword>
<accession>A0A9J7BL78</accession>
<dbReference type="Proteomes" id="UP001059380">
    <property type="component" value="Chromosome"/>
</dbReference>
<gene>
    <name evidence="3" type="ORF">MOP44_21890</name>
</gene>
<keyword evidence="2" id="KW-0732">Signal</keyword>
<dbReference type="AlphaFoldDB" id="A0A9J7BL78"/>
<feature type="region of interest" description="Disordered" evidence="1">
    <location>
        <begin position="421"/>
        <end position="442"/>
    </location>
</feature>
<dbReference type="RefSeq" id="WP_260792543.1">
    <property type="nucleotide sequence ID" value="NZ_CP093313.1"/>
</dbReference>
<dbReference type="KEGG" id="orp:MOP44_21890"/>
<evidence type="ECO:0000256" key="1">
    <source>
        <dbReference type="SAM" id="MobiDB-lite"/>
    </source>
</evidence>
<evidence type="ECO:0000256" key="2">
    <source>
        <dbReference type="SAM" id="SignalP"/>
    </source>
</evidence>
<name>A0A9J7BL78_9BACT</name>